<dbReference type="AlphaFoldDB" id="A0A7H9B4N8"/>
<keyword evidence="7" id="KW-1185">Reference proteome</keyword>
<feature type="domain" description="PNPLA" evidence="5">
    <location>
        <begin position="246"/>
        <end position="433"/>
    </location>
</feature>
<dbReference type="PANTHER" id="PTHR14226:SF44">
    <property type="entry name" value="TRIACYLGLYCEROL LIPASE 3"/>
    <property type="match status" value="1"/>
</dbReference>
<comment type="caution">
    <text evidence="4">Lacks conserved residue(s) required for the propagation of feature annotation.</text>
</comment>
<evidence type="ECO:0000256" key="2">
    <source>
        <dbReference type="ARBA" id="ARBA00022963"/>
    </source>
</evidence>
<dbReference type="Pfam" id="PF01734">
    <property type="entry name" value="Patatin"/>
    <property type="match status" value="1"/>
</dbReference>
<gene>
    <name evidence="6" type="ORF">HG535_0E00230</name>
</gene>
<evidence type="ECO:0000259" key="5">
    <source>
        <dbReference type="PROSITE" id="PS51635"/>
    </source>
</evidence>
<dbReference type="InterPro" id="IPR002641">
    <property type="entry name" value="PNPLA_dom"/>
</dbReference>
<dbReference type="Gene3D" id="3.40.1090.10">
    <property type="entry name" value="Cytosolic phospholipase A2 catalytic domain"/>
    <property type="match status" value="1"/>
</dbReference>
<dbReference type="RefSeq" id="XP_037144666.1">
    <property type="nucleotide sequence ID" value="XM_037288771.1"/>
</dbReference>
<dbReference type="PROSITE" id="PS51635">
    <property type="entry name" value="PNPLA"/>
    <property type="match status" value="1"/>
</dbReference>
<dbReference type="PANTHER" id="PTHR14226">
    <property type="entry name" value="NEUROPATHY TARGET ESTERASE/SWISS CHEESE D.MELANOGASTER"/>
    <property type="match status" value="1"/>
</dbReference>
<dbReference type="InterPro" id="IPR021771">
    <property type="entry name" value="Triacylglycerol_lipase_N"/>
</dbReference>
<sequence>MTVSAGSHSCSCSGGSVGLTKRCGHTKEQKDVTDGCTIHSEVSPREGARGSKSALTATSMFQNCILSIFYATLDHIPAVVWQVLHLISDIYLFWVYKLLNYLRPNSRVLYHEASKDLAHCTTYAEWHTKAATVDEITGANLWRRNFFSGRYDFNSVLEQHAYLLAALESNNIEAIKDKFSTTGPSMLRNFAGIVDRRLFTKSLIGTKVLIEQYLERVIDGLDLLDAAGTPTTFFQRCKLSLGTTALILQGGSLFGMFHLGVIKGLLDQNLIPNVVSGNSMGACIASLFASMSNQDLAGLLSGENIINMIKMDVELLRSCGYGNVDQHLNLGSLIQNLIHHGYSQDIYLFIQFVLKYIVKDLTFEEVFQKTGKVLSIVIHPTDKSCPNLLNYVTSPNVLISSAIHCSLGSGVISTDTKLLCRNLDNEIVSFLSAEKTEVTKFLAPENASVLNEGESPYTRLTELFNVNNFIVSLARPYLAPLVVNDLKHEIKTSRYYYYKHYPTSPGAVDLSDLGFPQINFTEMEPLAYKFKYHLERKLKNIATMEFRHRMEVMDNLGLLSSWIKRLTIDEKTPRSATEITIVPSMRSLSLTRIIEGQLGNIPYGITCGEQCTWPVLSLIRTRTSVEFKLDQIIRDRKIN</sequence>
<name>A0A7H9B4N8_ZYGMR</name>
<dbReference type="KEGG" id="zmk:HG535_0E00230"/>
<evidence type="ECO:0000313" key="6">
    <source>
        <dbReference type="EMBL" id="QLG72939.1"/>
    </source>
</evidence>
<evidence type="ECO:0000256" key="3">
    <source>
        <dbReference type="ARBA" id="ARBA00023098"/>
    </source>
</evidence>
<dbReference type="InterPro" id="IPR050301">
    <property type="entry name" value="NTE"/>
</dbReference>
<dbReference type="GO" id="GO:0016042">
    <property type="term" value="P:lipid catabolic process"/>
    <property type="evidence" value="ECO:0007669"/>
    <property type="project" value="UniProtKB-KW"/>
</dbReference>
<accession>A0A7H9B4N8</accession>
<evidence type="ECO:0000256" key="4">
    <source>
        <dbReference type="PROSITE-ProRule" id="PRU01161"/>
    </source>
</evidence>
<dbReference type="Pfam" id="PF11815">
    <property type="entry name" value="DUF3336"/>
    <property type="match status" value="1"/>
</dbReference>
<evidence type="ECO:0000256" key="1">
    <source>
        <dbReference type="ARBA" id="ARBA00022801"/>
    </source>
</evidence>
<protein>
    <recommendedName>
        <fullName evidence="5">PNPLA domain-containing protein</fullName>
    </recommendedName>
</protein>
<evidence type="ECO:0000313" key="7">
    <source>
        <dbReference type="Proteomes" id="UP000509704"/>
    </source>
</evidence>
<dbReference type="GO" id="GO:0004806">
    <property type="term" value="F:triacylglycerol lipase activity"/>
    <property type="evidence" value="ECO:0007669"/>
    <property type="project" value="InterPro"/>
</dbReference>
<proteinExistence type="predicted"/>
<reference evidence="6 7" key="1">
    <citation type="submission" date="2020-07" db="EMBL/GenBank/DDBJ databases">
        <title>The yeast mating-type switching endonuclease HO is a domesticated member of an unorthodox homing genetic element family.</title>
        <authorList>
            <person name="Coughlan A.Y."/>
            <person name="Lombardi L."/>
            <person name="Braun-Galleani S."/>
            <person name="Martos A.R."/>
            <person name="Galeote V."/>
            <person name="Bigey F."/>
            <person name="Dequin S."/>
            <person name="Byrne K.P."/>
            <person name="Wolfe K.H."/>
        </authorList>
    </citation>
    <scope>NUCLEOTIDE SEQUENCE [LARGE SCALE GENOMIC DNA]</scope>
    <source>
        <strain evidence="6 7">NRRL Y-6702</strain>
    </source>
</reference>
<organism evidence="6 7">
    <name type="scientific">Zygotorulaspora mrakii</name>
    <name type="common">Zygosaccharomyces mrakii</name>
    <dbReference type="NCBI Taxonomy" id="42260"/>
    <lineage>
        <taxon>Eukaryota</taxon>
        <taxon>Fungi</taxon>
        <taxon>Dikarya</taxon>
        <taxon>Ascomycota</taxon>
        <taxon>Saccharomycotina</taxon>
        <taxon>Saccharomycetes</taxon>
        <taxon>Saccharomycetales</taxon>
        <taxon>Saccharomycetaceae</taxon>
        <taxon>Zygotorulaspora</taxon>
    </lineage>
</organism>
<dbReference type="EMBL" id="CP058608">
    <property type="protein sequence ID" value="QLG72939.1"/>
    <property type="molecule type" value="Genomic_DNA"/>
</dbReference>
<feature type="short sequence motif" description="GXSXG" evidence="4">
    <location>
        <begin position="277"/>
        <end position="281"/>
    </location>
</feature>
<keyword evidence="2" id="KW-0442">Lipid degradation</keyword>
<dbReference type="InterPro" id="IPR016035">
    <property type="entry name" value="Acyl_Trfase/lysoPLipase"/>
</dbReference>
<dbReference type="SUPFAM" id="SSF52151">
    <property type="entry name" value="FabD/lysophospholipase-like"/>
    <property type="match status" value="1"/>
</dbReference>
<keyword evidence="3" id="KW-0443">Lipid metabolism</keyword>
<dbReference type="OrthoDB" id="10049244at2759"/>
<dbReference type="GeneID" id="59236681"/>
<keyword evidence="1" id="KW-0378">Hydrolase</keyword>
<dbReference type="GO" id="GO:0006641">
    <property type="term" value="P:triglyceride metabolic process"/>
    <property type="evidence" value="ECO:0007669"/>
    <property type="project" value="UniProtKB-ARBA"/>
</dbReference>
<dbReference type="Proteomes" id="UP000509704">
    <property type="component" value="Chromosome 5"/>
</dbReference>
<dbReference type="CDD" id="cd07229">
    <property type="entry name" value="Pat_TGL3_like"/>
    <property type="match status" value="1"/>
</dbReference>